<sequence length="163" mass="18524">MAVWQIRLSGDVQPIALDEGLIFIGWEKIPDLSTMKSKEDLAVICAKNYPLEKSATIANWAGQLWTFREKIQSGDLIMVPLKGRSAFAVGRITGPYQYNPDLLFNIRHTRTVKWIEKEIPRSIFEQDILRSLGSILSVCQIQRNDAENRILAILSNRKGVEIL</sequence>
<organism evidence="1 2">
    <name type="scientific">Dictyobacter vulcani</name>
    <dbReference type="NCBI Taxonomy" id="2607529"/>
    <lineage>
        <taxon>Bacteria</taxon>
        <taxon>Bacillati</taxon>
        <taxon>Chloroflexota</taxon>
        <taxon>Ktedonobacteria</taxon>
        <taxon>Ktedonobacterales</taxon>
        <taxon>Dictyobacteraceae</taxon>
        <taxon>Dictyobacter</taxon>
    </lineage>
</organism>
<reference evidence="1 2" key="1">
    <citation type="submission" date="2019-10" db="EMBL/GenBank/DDBJ databases">
        <title>Dictyobacter vulcani sp. nov., within the class Ktedonobacteria, isolated from soil of volcanic Mt. Zao.</title>
        <authorList>
            <person name="Zheng Y."/>
            <person name="Wang C.M."/>
            <person name="Sakai Y."/>
            <person name="Abe K."/>
            <person name="Yokota A."/>
            <person name="Yabe S."/>
        </authorList>
    </citation>
    <scope>NUCLEOTIDE SEQUENCE [LARGE SCALE GENOMIC DNA]</scope>
    <source>
        <strain evidence="1 2">W12</strain>
    </source>
</reference>
<comment type="caution">
    <text evidence="1">The sequence shown here is derived from an EMBL/GenBank/DDBJ whole genome shotgun (WGS) entry which is preliminary data.</text>
</comment>
<evidence type="ECO:0000313" key="2">
    <source>
        <dbReference type="Proteomes" id="UP000326912"/>
    </source>
</evidence>
<name>A0A5J4KCY5_9CHLR</name>
<accession>A0A5J4KCY5</accession>
<evidence type="ECO:0000313" key="1">
    <source>
        <dbReference type="EMBL" id="GER86698.1"/>
    </source>
</evidence>
<dbReference type="RefSeq" id="WP_151754789.1">
    <property type="nucleotide sequence ID" value="NZ_BKZW01000001.1"/>
</dbReference>
<gene>
    <name evidence="1" type="ORF">KDW_08600</name>
</gene>
<dbReference type="Proteomes" id="UP000326912">
    <property type="component" value="Unassembled WGS sequence"/>
</dbReference>
<dbReference type="AlphaFoldDB" id="A0A5J4KCY5"/>
<proteinExistence type="predicted"/>
<dbReference type="EMBL" id="BKZW01000001">
    <property type="protein sequence ID" value="GER86698.1"/>
    <property type="molecule type" value="Genomic_DNA"/>
</dbReference>
<protein>
    <submittedName>
        <fullName evidence="1">Uncharacterized protein</fullName>
    </submittedName>
</protein>
<keyword evidence="2" id="KW-1185">Reference proteome</keyword>